<evidence type="ECO:0000259" key="2">
    <source>
        <dbReference type="Pfam" id="PF01757"/>
    </source>
</evidence>
<feature type="domain" description="Acyltransferase 3" evidence="2">
    <location>
        <begin position="4"/>
        <end position="183"/>
    </location>
</feature>
<dbReference type="STRING" id="1447716.AH68_08670"/>
<gene>
    <name evidence="3" type="ORF">AH68_08670</name>
</gene>
<dbReference type="Pfam" id="PF01757">
    <property type="entry name" value="Acyl_transf_3"/>
    <property type="match status" value="1"/>
</dbReference>
<dbReference type="KEGG" id="bka:AH68_08670"/>
<feature type="transmembrane region" description="Helical" evidence="1">
    <location>
        <begin position="63"/>
        <end position="81"/>
    </location>
</feature>
<feature type="transmembrane region" description="Helical" evidence="1">
    <location>
        <begin position="101"/>
        <end position="121"/>
    </location>
</feature>
<feature type="transmembrane region" description="Helical" evidence="1">
    <location>
        <begin position="166"/>
        <end position="187"/>
    </location>
</feature>
<dbReference type="HOGENOM" id="CLU_1363979_0_0_11"/>
<feature type="transmembrane region" description="Helical" evidence="1">
    <location>
        <begin position="32"/>
        <end position="51"/>
    </location>
</feature>
<sequence length="200" mass="22294">MALALVSFLSIIVMWSLDLPVEQFRLPWALDILPFSMLFYCIGYLLSEFILPHVQQVSQTQTLAHIAFAVVSVAGLYLLWLFDGWTKLEVNLNGASTNNPFWMLCAAMLGFVSSLMLCIAIDCRALRFLGRTSLTIMCVHEPVKRMMIFIMAKIVGVSTDALRANFVYELLVTAITVLICIVAHLILDKIAPALVGNPVR</sequence>
<evidence type="ECO:0000313" key="4">
    <source>
        <dbReference type="Proteomes" id="UP000030625"/>
    </source>
</evidence>
<organism evidence="3 4">
    <name type="scientific">Bifidobacterium catenulatum PV20-2</name>
    <dbReference type="NCBI Taxonomy" id="1447716"/>
    <lineage>
        <taxon>Bacteria</taxon>
        <taxon>Bacillati</taxon>
        <taxon>Actinomycetota</taxon>
        <taxon>Actinomycetes</taxon>
        <taxon>Bifidobacteriales</taxon>
        <taxon>Bifidobacteriaceae</taxon>
        <taxon>Bifidobacterium</taxon>
    </lineage>
</organism>
<keyword evidence="1" id="KW-1133">Transmembrane helix</keyword>
<proteinExistence type="predicted"/>
<dbReference type="Proteomes" id="UP000030625">
    <property type="component" value="Chromosome"/>
</dbReference>
<dbReference type="AlphaFoldDB" id="A0A0A7I664"/>
<accession>A0A0A7I664</accession>
<keyword evidence="1" id="KW-0812">Transmembrane</keyword>
<keyword evidence="1" id="KW-0472">Membrane</keyword>
<dbReference type="InterPro" id="IPR002656">
    <property type="entry name" value="Acyl_transf_3_dom"/>
</dbReference>
<reference evidence="3 4" key="1">
    <citation type="journal article" date="2015" name="Genome Announc.">
        <title>Complete and Assembled Genome Sequence of Bifidobacterium kashiwanohense PV20-2, Isolated from the Feces of an Anemic Kenyan Infant.</title>
        <authorList>
            <person name="Vazquez-Gutierrez P."/>
            <person name="Lacroix C."/>
            <person name="Chassard C."/>
            <person name="Klumpp J."/>
            <person name="Jans C."/>
            <person name="Stevens M.J."/>
        </authorList>
    </citation>
    <scope>NUCLEOTIDE SEQUENCE [LARGE SCALE GENOMIC DNA]</scope>
    <source>
        <strain evidence="3 4">PV20-2</strain>
    </source>
</reference>
<evidence type="ECO:0000313" key="3">
    <source>
        <dbReference type="EMBL" id="AIZ15506.1"/>
    </source>
</evidence>
<dbReference type="EMBL" id="CP007456">
    <property type="protein sequence ID" value="AIZ15506.1"/>
    <property type="molecule type" value="Genomic_DNA"/>
</dbReference>
<protein>
    <recommendedName>
        <fullName evidence="2">Acyltransferase 3 domain-containing protein</fullName>
    </recommendedName>
</protein>
<name>A0A0A7I664_9BIFI</name>
<dbReference type="GO" id="GO:0016747">
    <property type="term" value="F:acyltransferase activity, transferring groups other than amino-acyl groups"/>
    <property type="evidence" value="ECO:0007669"/>
    <property type="project" value="InterPro"/>
</dbReference>
<dbReference type="RefSeq" id="WP_039199200.1">
    <property type="nucleotide sequence ID" value="NZ_CP007456.1"/>
</dbReference>
<evidence type="ECO:0000256" key="1">
    <source>
        <dbReference type="SAM" id="Phobius"/>
    </source>
</evidence>